<organism evidence="11 12">
    <name type="scientific">Plutella xylostella</name>
    <name type="common">Diamondback moth</name>
    <name type="synonym">Plutella maculipennis</name>
    <dbReference type="NCBI Taxonomy" id="51655"/>
    <lineage>
        <taxon>Eukaryota</taxon>
        <taxon>Metazoa</taxon>
        <taxon>Ecdysozoa</taxon>
        <taxon>Arthropoda</taxon>
        <taxon>Hexapoda</taxon>
        <taxon>Insecta</taxon>
        <taxon>Pterygota</taxon>
        <taxon>Neoptera</taxon>
        <taxon>Endopterygota</taxon>
        <taxon>Lepidoptera</taxon>
        <taxon>Glossata</taxon>
        <taxon>Ditrysia</taxon>
        <taxon>Yponomeutoidea</taxon>
        <taxon>Plutellidae</taxon>
        <taxon>Plutella</taxon>
    </lineage>
</organism>
<dbReference type="PROSITE" id="PS00690">
    <property type="entry name" value="DEAH_ATP_HELICASE"/>
    <property type="match status" value="1"/>
</dbReference>
<dbReference type="GO" id="GO:0016787">
    <property type="term" value="F:hydrolase activity"/>
    <property type="evidence" value="ECO:0007669"/>
    <property type="project" value="UniProtKB-KW"/>
</dbReference>
<dbReference type="Pfam" id="PF04408">
    <property type="entry name" value="WHD_HA2"/>
    <property type="match status" value="1"/>
</dbReference>
<evidence type="ECO:0000259" key="9">
    <source>
        <dbReference type="PROSITE" id="PS51192"/>
    </source>
</evidence>
<evidence type="ECO:0000256" key="4">
    <source>
        <dbReference type="ARBA" id="ARBA00022801"/>
    </source>
</evidence>
<evidence type="ECO:0000256" key="1">
    <source>
        <dbReference type="ARBA" id="ARBA00008792"/>
    </source>
</evidence>
<dbReference type="InterPro" id="IPR011545">
    <property type="entry name" value="DEAD/DEAH_box_helicase_dom"/>
</dbReference>
<dbReference type="InterPro" id="IPR001650">
    <property type="entry name" value="Helicase_C-like"/>
</dbReference>
<keyword evidence="4" id="KW-0378">Hydrolase</keyword>
<evidence type="ECO:0000256" key="8">
    <source>
        <dbReference type="SAM" id="MobiDB-lite"/>
    </source>
</evidence>
<dbReference type="InterPro" id="IPR014001">
    <property type="entry name" value="Helicase_ATP-bd"/>
</dbReference>
<feature type="compositionally biased region" description="Basic residues" evidence="8">
    <location>
        <begin position="881"/>
        <end position="892"/>
    </location>
</feature>
<comment type="caution">
    <text evidence="11">The sequence shown here is derived from an EMBL/GenBank/DDBJ whole genome shotgun (WGS) entry which is preliminary data.</text>
</comment>
<dbReference type="InterPro" id="IPR007502">
    <property type="entry name" value="Helicase-assoc_dom"/>
</dbReference>
<keyword evidence="5" id="KW-0347">Helicase</keyword>
<evidence type="ECO:0000256" key="2">
    <source>
        <dbReference type="ARBA" id="ARBA00012552"/>
    </source>
</evidence>
<dbReference type="EMBL" id="CAJHNJ030000035">
    <property type="protein sequence ID" value="CAG9128167.1"/>
    <property type="molecule type" value="Genomic_DNA"/>
</dbReference>
<dbReference type="EC" id="3.6.4.13" evidence="2"/>
<evidence type="ECO:0000256" key="6">
    <source>
        <dbReference type="ARBA" id="ARBA00022840"/>
    </source>
</evidence>
<dbReference type="SMART" id="SM00847">
    <property type="entry name" value="HA2"/>
    <property type="match status" value="1"/>
</dbReference>
<proteinExistence type="inferred from homology"/>
<feature type="compositionally biased region" description="Basic and acidic residues" evidence="8">
    <location>
        <begin position="678"/>
        <end position="691"/>
    </location>
</feature>
<evidence type="ECO:0000313" key="11">
    <source>
        <dbReference type="EMBL" id="CAG9128167.1"/>
    </source>
</evidence>
<dbReference type="PROSITE" id="PS51192">
    <property type="entry name" value="HELICASE_ATP_BIND_1"/>
    <property type="match status" value="1"/>
</dbReference>
<feature type="domain" description="Helicase ATP-binding" evidence="9">
    <location>
        <begin position="1009"/>
        <end position="1168"/>
    </location>
</feature>
<evidence type="ECO:0000313" key="12">
    <source>
        <dbReference type="Proteomes" id="UP000653454"/>
    </source>
</evidence>
<dbReference type="SUPFAM" id="SSF52540">
    <property type="entry name" value="P-loop containing nucleoside triphosphate hydrolases"/>
    <property type="match status" value="1"/>
</dbReference>
<gene>
    <name evidence="11" type="ORF">PLXY2_LOCUS9165</name>
</gene>
<feature type="compositionally biased region" description="Basic residues" evidence="8">
    <location>
        <begin position="817"/>
        <end position="827"/>
    </location>
</feature>
<dbReference type="InterPro" id="IPR027417">
    <property type="entry name" value="P-loop_NTPase"/>
</dbReference>
<protein>
    <recommendedName>
        <fullName evidence="2">RNA helicase</fullName>
        <ecNumber evidence="2">3.6.4.13</ecNumber>
    </recommendedName>
</protein>
<dbReference type="FunFam" id="3.40.50.300:FF:000145">
    <property type="entry name" value="probable ATP-dependent RNA helicase DHX40"/>
    <property type="match status" value="1"/>
</dbReference>
<dbReference type="Gene3D" id="3.40.50.300">
    <property type="entry name" value="P-loop containing nucleotide triphosphate hydrolases"/>
    <property type="match status" value="2"/>
</dbReference>
<feature type="compositionally biased region" description="Basic and acidic residues" evidence="8">
    <location>
        <begin position="556"/>
        <end position="566"/>
    </location>
</feature>
<keyword evidence="3" id="KW-0547">Nucleotide-binding</keyword>
<name>A0A8S4FK28_PLUXY</name>
<feature type="compositionally biased region" description="Basic and acidic residues" evidence="8">
    <location>
        <begin position="450"/>
        <end position="460"/>
    </location>
</feature>
<feature type="compositionally biased region" description="Basic and acidic residues" evidence="8">
    <location>
        <begin position="586"/>
        <end position="613"/>
    </location>
</feature>
<feature type="compositionally biased region" description="Basic and acidic residues" evidence="8">
    <location>
        <begin position="537"/>
        <end position="547"/>
    </location>
</feature>
<feature type="region of interest" description="Disordered" evidence="8">
    <location>
        <begin position="382"/>
        <end position="919"/>
    </location>
</feature>
<feature type="compositionally biased region" description="Acidic residues" evidence="8">
    <location>
        <begin position="385"/>
        <end position="401"/>
    </location>
</feature>
<dbReference type="PROSITE" id="PS51194">
    <property type="entry name" value="HELICASE_CTER"/>
    <property type="match status" value="1"/>
</dbReference>
<accession>A0A8S4FK28</accession>
<dbReference type="Pfam" id="PF21010">
    <property type="entry name" value="HA2_C"/>
    <property type="match status" value="1"/>
</dbReference>
<feature type="compositionally biased region" description="Low complexity" evidence="8">
    <location>
        <begin position="405"/>
        <end position="415"/>
    </location>
</feature>
<evidence type="ECO:0000256" key="5">
    <source>
        <dbReference type="ARBA" id="ARBA00022806"/>
    </source>
</evidence>
<dbReference type="SMART" id="SM00487">
    <property type="entry name" value="DEXDc"/>
    <property type="match status" value="1"/>
</dbReference>
<dbReference type="Pfam" id="PF00270">
    <property type="entry name" value="DEAD"/>
    <property type="match status" value="1"/>
</dbReference>
<dbReference type="InterPro" id="IPR048333">
    <property type="entry name" value="HA2_WH"/>
</dbReference>
<comment type="catalytic activity">
    <reaction evidence="7">
        <text>ATP + H2O = ADP + phosphate + H(+)</text>
        <dbReference type="Rhea" id="RHEA:13065"/>
        <dbReference type="ChEBI" id="CHEBI:15377"/>
        <dbReference type="ChEBI" id="CHEBI:15378"/>
        <dbReference type="ChEBI" id="CHEBI:30616"/>
        <dbReference type="ChEBI" id="CHEBI:43474"/>
        <dbReference type="ChEBI" id="CHEBI:456216"/>
        <dbReference type="EC" id="3.6.4.13"/>
    </reaction>
</comment>
<dbReference type="InterPro" id="IPR002464">
    <property type="entry name" value="DNA/RNA_helicase_DEAH_CS"/>
</dbReference>
<dbReference type="PANTHER" id="PTHR18934">
    <property type="entry name" value="ATP-DEPENDENT RNA HELICASE"/>
    <property type="match status" value="1"/>
</dbReference>
<feature type="compositionally biased region" description="Polar residues" evidence="8">
    <location>
        <begin position="797"/>
        <end position="809"/>
    </location>
</feature>
<dbReference type="GO" id="GO:0003723">
    <property type="term" value="F:RNA binding"/>
    <property type="evidence" value="ECO:0007669"/>
    <property type="project" value="TreeGrafter"/>
</dbReference>
<dbReference type="Pfam" id="PF00271">
    <property type="entry name" value="Helicase_C"/>
    <property type="match status" value="1"/>
</dbReference>
<comment type="similarity">
    <text evidence="1">Belongs to the DEAD box helicase family. DEAH subfamily.</text>
</comment>
<keyword evidence="12" id="KW-1185">Reference proteome</keyword>
<dbReference type="PANTHER" id="PTHR18934:SF136">
    <property type="entry name" value="ATP-DEPENDENT RNA HELICASE DHX35-RELATED"/>
    <property type="match status" value="1"/>
</dbReference>
<feature type="compositionally biased region" description="Polar residues" evidence="8">
    <location>
        <begin position="665"/>
        <end position="675"/>
    </location>
</feature>
<evidence type="ECO:0000259" key="10">
    <source>
        <dbReference type="PROSITE" id="PS51194"/>
    </source>
</evidence>
<sequence length="1831" mass="207801">MNKDLEELIEEADESDPDSLLLIKSSMEREQEDNKDFIEILISKLDYMTITWERPWYQKTGSVTRLPKADPDEEGSPEPFRKGIISTAEGEAIDNNWKKFVEMYDVPDQPKSFAKWRNSRGSSKSPNSPHEKVRYFVTAFLAQNLQRCLLQVFKYFIVTHAYSSKGPYTKLEEKVVMICYNFEPRTAAVTASYVLNRDPRTVYLKIEQFSKGKKEPRKPQKWTRERATMLVNKLIQYSGLSLKQLRDKTIDHQVWAKIDEEMNQGISNLKVFWHGKLHVQLFVDHSLRLSQIREDLLYKLEQKQDEYKTWRDIRWKELVKEFPRGCTAEFLYRIAERTFRKHKLHKLPLHRALVAKLTNPTHTRDQRLRRLTLNEKNELVKWDKEEDNEVSDTDDDEEGKENEENGNAGYNNDGNSLKSEPNSDSPKKMKRRSVCENGSTERSPRKKDKKERGSDTDRPRQNSVEQNSDYNEESAVNSPRKKHKNHVEPASDCESRTSVSSPRKNDKEIKIRRSSEEERFKMFLASTDEESSASSPPKRDTERHNDDESAVTRSPTKKELKRRSDTEIDSTARSPGKNKLKPPPNSEHEPTINNTSREKQVNEIESTSARDNETTWMVRLDTPTIENIKSEEESVASSQKKSEEELVASSQKKKKSKRRHESENEPTTTANTPAKVNNHMEDYSDSKDKSLTHSSSKKKSKQRVDSENESGATVVRKKENHKRLLEFEFDSCIPETITQKDKEGQSERENEVVTKRKKLKRRHDSENDSAAHTPRKKERSKIDRLLGYENESHPELMSQNEIEPQSGRENGSPERNPRKKGKKKKKHHDSENDSAAHTPSEKELNKIDRLLGYENESGTMSQYEIEPQQSERENGSPEKSPRKKGKKKKKRSYCSPDQNVAIGDLRTAKKSGTPASENMPDALHLQTICTNQTMFEGERPKFVKPGEDSLYPARNREGAVETLVNPNADSALSGDSDAKTSFVYNRYHHLPLDAQRQRLPVFQHRNHILYLLERYQTLVLVGETGCGKSTQVPQYAYEVGHAVCVTQPRAAAALALGSRVAQERGTPLGAQVGCCAAMHALRSPETRIVFMTEGVLLREMFANPLLMQYSCIILDEVHERSQMTDVLMGLLKKIAKKRKKLKIIISSATMDAEFLKDFFNLKDRKDGASTSVIMSMQGRTHPIDVFYSEEPVPDYVKATVDTVIKIHENEPFGDILAFLTSQEEILTALEILETYAEDNKEKNKYRNTYASGIKAAEMSVLPMYGSLPLYRQIKVFQMAEKNVRKVILATNIAETSVTISGINYVIDCGFHKLPYYDPAIGVECLTVCPVSKNNAIQRAGRAGRNNKGSCYRLYTEEEFDRLPPCVPPEVARSDLSAVLLQLKALGINNLLRFTFPTAPPAKTLLAGLETLIALNAIDKDGSLTEELGVHMAELPMRPMLAKILCSSGEYGCIDEALTIISMLQVDNVFVKGHNGKMNMAAKVCRRNNFEVAEGDILMYLNIFDSYLRLKSSIKDEKRSRKACKDWCSKMFLNHRVLEKASEIRSSLEKLIKNKFLIENKHFEGPDLGTAKWERIMKCVLSGLFPQAAYLSIDGSYRSMRGAALHISADSCLYTLQQPKWVVFASVQTTGDKTCMRDLMAVCANEPHRCRCGDPVDQLGHHGLSCQRSAGRLPRHAALNDVIRRAFASAGIPAILEPTGLARDDGKRPDGMTVMLWKYGKCLVWDATCTDTVAPSHIQGSATAAAAAENLKRRKYNGLSDSYIFVPFGVETLGPWGPEARRLVKELSSRLVEVSRDQRAGSYLSQRSASACLYREGTLPASSEPSRATAAN</sequence>
<dbReference type="GO" id="GO:0003724">
    <property type="term" value="F:RNA helicase activity"/>
    <property type="evidence" value="ECO:0007669"/>
    <property type="project" value="UniProtKB-EC"/>
</dbReference>
<keyword evidence="6" id="KW-0067">ATP-binding</keyword>
<dbReference type="CDD" id="cd18791">
    <property type="entry name" value="SF2_C_RHA"/>
    <property type="match status" value="1"/>
</dbReference>
<evidence type="ECO:0000256" key="7">
    <source>
        <dbReference type="ARBA" id="ARBA00047984"/>
    </source>
</evidence>
<evidence type="ECO:0000256" key="3">
    <source>
        <dbReference type="ARBA" id="ARBA00022741"/>
    </source>
</evidence>
<dbReference type="FunFam" id="3.40.50.300:FF:000578">
    <property type="entry name" value="probable ATP-dependent RNA helicase DHX35"/>
    <property type="match status" value="1"/>
</dbReference>
<dbReference type="GO" id="GO:0005524">
    <property type="term" value="F:ATP binding"/>
    <property type="evidence" value="ECO:0007669"/>
    <property type="project" value="UniProtKB-KW"/>
</dbReference>
<dbReference type="GO" id="GO:0071013">
    <property type="term" value="C:catalytic step 2 spliceosome"/>
    <property type="evidence" value="ECO:0007669"/>
    <property type="project" value="TreeGrafter"/>
</dbReference>
<feature type="compositionally biased region" description="Basic and acidic residues" evidence="8">
    <location>
        <begin position="486"/>
        <end position="495"/>
    </location>
</feature>
<feature type="compositionally biased region" description="Basic and acidic residues" evidence="8">
    <location>
        <begin position="738"/>
        <end position="754"/>
    </location>
</feature>
<feature type="compositionally biased region" description="Basic and acidic residues" evidence="8">
    <location>
        <begin position="839"/>
        <end position="851"/>
    </location>
</feature>
<dbReference type="Gene3D" id="1.20.120.1080">
    <property type="match status" value="1"/>
</dbReference>
<feature type="compositionally biased region" description="Basic and acidic residues" evidence="8">
    <location>
        <begin position="869"/>
        <end position="880"/>
    </location>
</feature>
<feature type="compositionally biased region" description="Basic and acidic residues" evidence="8">
    <location>
        <begin position="503"/>
        <end position="521"/>
    </location>
</feature>
<reference evidence="11" key="1">
    <citation type="submission" date="2020-11" db="EMBL/GenBank/DDBJ databases">
        <authorList>
            <person name="Whiteford S."/>
        </authorList>
    </citation>
    <scope>NUCLEOTIDE SEQUENCE</scope>
</reference>
<feature type="compositionally biased region" description="Basic and acidic residues" evidence="8">
    <location>
        <begin position="780"/>
        <end position="794"/>
    </location>
</feature>
<dbReference type="Proteomes" id="UP000653454">
    <property type="component" value="Unassembled WGS sequence"/>
</dbReference>
<dbReference type="SMART" id="SM00490">
    <property type="entry name" value="HELICc"/>
    <property type="match status" value="1"/>
</dbReference>
<feature type="compositionally biased region" description="Polar residues" evidence="8">
    <location>
        <begin position="461"/>
        <end position="477"/>
    </location>
</feature>
<feature type="domain" description="Helicase C-terminal" evidence="10">
    <location>
        <begin position="1199"/>
        <end position="1386"/>
    </location>
</feature>